<sequence>MFSGFSRSKKAGRPSDNFNSNGPYHAFQYPDPIQSSEPRYGPIPQVPPRPAQFPGAPGPGPSYGGHHQGGVASYSGGGNFSYTPPPPVDAYGTQPHQHHYYQQPPQPQQPRPAPSQSRVTRSRSNGMTTDVLKRLLLNQRVEVHLGTGGWAMGIIVGILEVCHKFAGLGYEVRYQASDGRPETEVFPNDPNHIKPIQ</sequence>
<feature type="compositionally biased region" description="Pro residues" evidence="1">
    <location>
        <begin position="44"/>
        <end position="60"/>
    </location>
</feature>
<protein>
    <submittedName>
        <fullName evidence="2">Uncharacterized protein</fullName>
    </submittedName>
</protein>
<dbReference type="EMBL" id="ML213597">
    <property type="protein sequence ID" value="TFK40328.1"/>
    <property type="molecule type" value="Genomic_DNA"/>
</dbReference>
<feature type="compositionally biased region" description="Pro residues" evidence="1">
    <location>
        <begin position="104"/>
        <end position="113"/>
    </location>
</feature>
<evidence type="ECO:0000256" key="1">
    <source>
        <dbReference type="SAM" id="MobiDB-lite"/>
    </source>
</evidence>
<organism evidence="2 3">
    <name type="scientific">Crucibulum laeve</name>
    <dbReference type="NCBI Taxonomy" id="68775"/>
    <lineage>
        <taxon>Eukaryota</taxon>
        <taxon>Fungi</taxon>
        <taxon>Dikarya</taxon>
        <taxon>Basidiomycota</taxon>
        <taxon>Agaricomycotina</taxon>
        <taxon>Agaricomycetes</taxon>
        <taxon>Agaricomycetidae</taxon>
        <taxon>Agaricales</taxon>
        <taxon>Agaricineae</taxon>
        <taxon>Nidulariaceae</taxon>
        <taxon>Crucibulum</taxon>
    </lineage>
</organism>
<dbReference type="OrthoDB" id="3045162at2759"/>
<proteinExistence type="predicted"/>
<dbReference type="AlphaFoldDB" id="A0A5C3M905"/>
<name>A0A5C3M905_9AGAR</name>
<reference evidence="2 3" key="1">
    <citation type="journal article" date="2019" name="Nat. Ecol. Evol.">
        <title>Megaphylogeny resolves global patterns of mushroom evolution.</title>
        <authorList>
            <person name="Varga T."/>
            <person name="Krizsan K."/>
            <person name="Foldi C."/>
            <person name="Dima B."/>
            <person name="Sanchez-Garcia M."/>
            <person name="Sanchez-Ramirez S."/>
            <person name="Szollosi G.J."/>
            <person name="Szarkandi J.G."/>
            <person name="Papp V."/>
            <person name="Albert L."/>
            <person name="Andreopoulos W."/>
            <person name="Angelini C."/>
            <person name="Antonin V."/>
            <person name="Barry K.W."/>
            <person name="Bougher N.L."/>
            <person name="Buchanan P."/>
            <person name="Buyck B."/>
            <person name="Bense V."/>
            <person name="Catcheside P."/>
            <person name="Chovatia M."/>
            <person name="Cooper J."/>
            <person name="Damon W."/>
            <person name="Desjardin D."/>
            <person name="Finy P."/>
            <person name="Geml J."/>
            <person name="Haridas S."/>
            <person name="Hughes K."/>
            <person name="Justo A."/>
            <person name="Karasinski D."/>
            <person name="Kautmanova I."/>
            <person name="Kiss B."/>
            <person name="Kocsube S."/>
            <person name="Kotiranta H."/>
            <person name="LaButti K.M."/>
            <person name="Lechner B.E."/>
            <person name="Liimatainen K."/>
            <person name="Lipzen A."/>
            <person name="Lukacs Z."/>
            <person name="Mihaltcheva S."/>
            <person name="Morgado L.N."/>
            <person name="Niskanen T."/>
            <person name="Noordeloos M.E."/>
            <person name="Ohm R.A."/>
            <person name="Ortiz-Santana B."/>
            <person name="Ovrebo C."/>
            <person name="Racz N."/>
            <person name="Riley R."/>
            <person name="Savchenko A."/>
            <person name="Shiryaev A."/>
            <person name="Soop K."/>
            <person name="Spirin V."/>
            <person name="Szebenyi C."/>
            <person name="Tomsovsky M."/>
            <person name="Tulloss R.E."/>
            <person name="Uehling J."/>
            <person name="Grigoriev I.V."/>
            <person name="Vagvolgyi C."/>
            <person name="Papp T."/>
            <person name="Martin F.M."/>
            <person name="Miettinen O."/>
            <person name="Hibbett D.S."/>
            <person name="Nagy L.G."/>
        </authorList>
    </citation>
    <scope>NUCLEOTIDE SEQUENCE [LARGE SCALE GENOMIC DNA]</scope>
    <source>
        <strain evidence="2 3">CBS 166.37</strain>
    </source>
</reference>
<dbReference type="Proteomes" id="UP000308652">
    <property type="component" value="Unassembled WGS sequence"/>
</dbReference>
<evidence type="ECO:0000313" key="3">
    <source>
        <dbReference type="Proteomes" id="UP000308652"/>
    </source>
</evidence>
<keyword evidence="3" id="KW-1185">Reference proteome</keyword>
<feature type="region of interest" description="Disordered" evidence="1">
    <location>
        <begin position="1"/>
        <end position="127"/>
    </location>
</feature>
<accession>A0A5C3M905</accession>
<gene>
    <name evidence="2" type="ORF">BDQ12DRAFT_493312</name>
</gene>
<evidence type="ECO:0000313" key="2">
    <source>
        <dbReference type="EMBL" id="TFK40328.1"/>
    </source>
</evidence>